<dbReference type="InterPro" id="IPR013974">
    <property type="entry name" value="SAF"/>
</dbReference>
<reference evidence="2 3" key="1">
    <citation type="submission" date="2020-03" db="EMBL/GenBank/DDBJ databases">
        <title>Genomic Encyclopedia of Type Strains, Phase IV (KMG-IV): sequencing the most valuable type-strain genomes for metagenomic binning, comparative biology and taxonomic classification.</title>
        <authorList>
            <person name="Goeker M."/>
        </authorList>
    </citation>
    <scope>NUCLEOTIDE SEQUENCE [LARGE SCALE GENOMIC DNA]</scope>
    <source>
        <strain evidence="2 3">DSM 4733</strain>
    </source>
</reference>
<accession>A0A7X5ZU47</accession>
<proteinExistence type="predicted"/>
<dbReference type="Gene3D" id="3.20.20.70">
    <property type="entry name" value="Aldolase class I"/>
    <property type="match status" value="1"/>
</dbReference>
<feature type="domain" description="AFP-like" evidence="1">
    <location>
        <begin position="291"/>
        <end position="348"/>
    </location>
</feature>
<dbReference type="EMBL" id="JAASQV010000001">
    <property type="protein sequence ID" value="NIJ63645.1"/>
    <property type="molecule type" value="Genomic_DNA"/>
</dbReference>
<dbReference type="InterPro" id="IPR057736">
    <property type="entry name" value="SAF_PseI/NeuA/NeuB"/>
</dbReference>
<dbReference type="CDD" id="cd11615">
    <property type="entry name" value="SAF_NeuB_like"/>
    <property type="match status" value="1"/>
</dbReference>
<protein>
    <submittedName>
        <fullName evidence="2">N-acetylneuraminate synthase</fullName>
        <ecNumber evidence="2">2.5.1.56</ecNumber>
    </submittedName>
</protein>
<organism evidence="2 3">
    <name type="scientific">Sphingomonas leidyi</name>
    <dbReference type="NCBI Taxonomy" id="68569"/>
    <lineage>
        <taxon>Bacteria</taxon>
        <taxon>Pseudomonadati</taxon>
        <taxon>Pseudomonadota</taxon>
        <taxon>Alphaproteobacteria</taxon>
        <taxon>Sphingomonadales</taxon>
        <taxon>Sphingomonadaceae</taxon>
        <taxon>Sphingomonas</taxon>
    </lineage>
</organism>
<dbReference type="InterPro" id="IPR036732">
    <property type="entry name" value="AFP_Neu5c_C_sf"/>
</dbReference>
<dbReference type="SMART" id="SM00858">
    <property type="entry name" value="SAF"/>
    <property type="match status" value="1"/>
</dbReference>
<dbReference type="Proteomes" id="UP000564677">
    <property type="component" value="Unassembled WGS sequence"/>
</dbReference>
<dbReference type="RefSeq" id="WP_167298126.1">
    <property type="nucleotide sequence ID" value="NZ_JAASQV010000001.1"/>
</dbReference>
<dbReference type="GO" id="GO:0016051">
    <property type="term" value="P:carbohydrate biosynthetic process"/>
    <property type="evidence" value="ECO:0007669"/>
    <property type="project" value="InterPro"/>
</dbReference>
<evidence type="ECO:0000313" key="3">
    <source>
        <dbReference type="Proteomes" id="UP000564677"/>
    </source>
</evidence>
<dbReference type="Pfam" id="PF03102">
    <property type="entry name" value="NeuB"/>
    <property type="match status" value="1"/>
</dbReference>
<evidence type="ECO:0000313" key="2">
    <source>
        <dbReference type="EMBL" id="NIJ63645.1"/>
    </source>
</evidence>
<dbReference type="GO" id="GO:0047444">
    <property type="term" value="F:N-acylneuraminate-9-phosphate synthase activity"/>
    <property type="evidence" value="ECO:0007669"/>
    <property type="project" value="TreeGrafter"/>
</dbReference>
<evidence type="ECO:0000259" key="1">
    <source>
        <dbReference type="PROSITE" id="PS50844"/>
    </source>
</evidence>
<dbReference type="InterPro" id="IPR013785">
    <property type="entry name" value="Aldolase_TIM"/>
</dbReference>
<name>A0A7X5ZU47_9SPHN</name>
<dbReference type="InterPro" id="IPR013132">
    <property type="entry name" value="PseI/NeuA/B-like_N"/>
</dbReference>
<dbReference type="PANTHER" id="PTHR42966">
    <property type="entry name" value="N-ACETYLNEURAMINATE SYNTHASE"/>
    <property type="match status" value="1"/>
</dbReference>
<dbReference type="EC" id="2.5.1.56" evidence="2"/>
<dbReference type="InterPro" id="IPR020030">
    <property type="entry name" value="Pseudaminic_synth_PseI"/>
</dbReference>
<dbReference type="InterPro" id="IPR051690">
    <property type="entry name" value="PseI-like"/>
</dbReference>
<comment type="caution">
    <text evidence="2">The sequence shown here is derived from an EMBL/GenBank/DDBJ whole genome shotgun (WGS) entry which is preliminary data.</text>
</comment>
<dbReference type="SUPFAM" id="SSF51269">
    <property type="entry name" value="AFP III-like domain"/>
    <property type="match status" value="1"/>
</dbReference>
<dbReference type="NCBIfam" id="TIGR03586">
    <property type="entry name" value="PseI"/>
    <property type="match status" value="1"/>
</dbReference>
<keyword evidence="3" id="KW-1185">Reference proteome</keyword>
<dbReference type="PROSITE" id="PS50844">
    <property type="entry name" value="AFP_LIKE"/>
    <property type="match status" value="1"/>
</dbReference>
<dbReference type="Gene3D" id="3.90.1210.10">
    <property type="entry name" value="Antifreeze-like/N-acetylneuraminic acid synthase C-terminal domain"/>
    <property type="match status" value="1"/>
</dbReference>
<dbReference type="PANTHER" id="PTHR42966:SF2">
    <property type="entry name" value="PSEUDAMINIC ACID SYNTHASE"/>
    <property type="match status" value="1"/>
</dbReference>
<keyword evidence="2" id="KW-0808">Transferase</keyword>
<dbReference type="SUPFAM" id="SSF51569">
    <property type="entry name" value="Aldolase"/>
    <property type="match status" value="1"/>
</dbReference>
<gene>
    <name evidence="2" type="ORF">FHR20_000576</name>
</gene>
<dbReference type="InterPro" id="IPR006190">
    <property type="entry name" value="SAF_AFP_Neu5Ac"/>
</dbReference>
<sequence length="348" mass="38426">MSFAIDGREIGPNHPPYIIAELSANHNGKLERALESMEVAKRSGADAVKLQTYTADTMTIDSDRPEFLIKGGLWDGYKLYDLYNWAQTPYEWHQAMFDHGRALGITVFSTPFDETAVDLLEKLGTPAYKIASFELTDLPLIRYVASTGKPMIMSTGMANEQEIQDAVDAAHGAGAKDLVLLHCISSYPAPMDQANLRQINVLRERFGTHVGLSDHTMGTTAAVAATALGACAIEKHFTLDRNDKGPDSEFSLEPDELARLCADTRDAFSGLGTGEFKRQKVEEANRIFRRSVYFINDLEAGATVRHEDLRRIRPGMGLPPSQFDAIVGKQLKVKVTRGTPTSWDLFAD</sequence>
<dbReference type="Pfam" id="PF08666">
    <property type="entry name" value="SAF"/>
    <property type="match status" value="1"/>
</dbReference>
<dbReference type="GO" id="GO:0050462">
    <property type="term" value="F:N-acetylneuraminate synthase activity"/>
    <property type="evidence" value="ECO:0007669"/>
    <property type="project" value="UniProtKB-EC"/>
</dbReference>
<dbReference type="AlphaFoldDB" id="A0A7X5ZU47"/>